<evidence type="ECO:0000256" key="4">
    <source>
        <dbReference type="ARBA" id="ARBA00022670"/>
    </source>
</evidence>
<dbReference type="InterPro" id="IPR011990">
    <property type="entry name" value="TPR-like_helical_dom_sf"/>
</dbReference>
<evidence type="ECO:0000256" key="12">
    <source>
        <dbReference type="SAM" id="Phobius"/>
    </source>
</evidence>
<evidence type="ECO:0000256" key="9">
    <source>
        <dbReference type="ARBA" id="ARBA00022989"/>
    </source>
</evidence>
<dbReference type="PANTHER" id="PTHR43221">
    <property type="entry name" value="PROTEASE HTPX"/>
    <property type="match status" value="1"/>
</dbReference>
<dbReference type="GO" id="GO:0004222">
    <property type="term" value="F:metalloendopeptidase activity"/>
    <property type="evidence" value="ECO:0007669"/>
    <property type="project" value="InterPro"/>
</dbReference>
<feature type="transmembrane region" description="Helical" evidence="12">
    <location>
        <begin position="72"/>
        <end position="91"/>
    </location>
</feature>
<dbReference type="Gene3D" id="3.30.2010.10">
    <property type="entry name" value="Metalloproteases ('zincins'), catalytic domain"/>
    <property type="match status" value="1"/>
</dbReference>
<evidence type="ECO:0000313" key="15">
    <source>
        <dbReference type="Proteomes" id="UP000062645"/>
    </source>
</evidence>
<gene>
    <name evidence="14" type="ORF">ACX27_19000</name>
</gene>
<feature type="transmembrane region" description="Helical" evidence="12">
    <location>
        <begin position="38"/>
        <end position="60"/>
    </location>
</feature>
<dbReference type="InterPro" id="IPR050083">
    <property type="entry name" value="HtpX_protease"/>
</dbReference>
<dbReference type="Gene3D" id="1.25.40.10">
    <property type="entry name" value="Tetratricopeptide repeat domain"/>
    <property type="match status" value="1"/>
</dbReference>
<dbReference type="EMBL" id="CP012036">
    <property type="protein sequence ID" value="ALF54455.1"/>
    <property type="molecule type" value="Genomic_DNA"/>
</dbReference>
<name>A0A0M5MHE2_9NOSO</name>
<dbReference type="GO" id="GO:0046872">
    <property type="term" value="F:metal ion binding"/>
    <property type="evidence" value="ECO:0007669"/>
    <property type="project" value="UniProtKB-KW"/>
</dbReference>
<keyword evidence="15" id="KW-1185">Reference proteome</keyword>
<dbReference type="OrthoDB" id="9789270at2"/>
<comment type="cofactor">
    <cofactor evidence="1">
        <name>Zn(2+)</name>
        <dbReference type="ChEBI" id="CHEBI:29105"/>
    </cofactor>
</comment>
<sequence>MAFDQQRFDKLIQRLEIFASQQPTLYRFHVACLAVLGYAYIFMILAVTVALLLTIGWLMFNARSFSRGTIKAVIFLLAIAIILLRSLWVSFPAPTGLALRRKDAPSLFCLVDDLTTKLKAPRFHHILLTTDFNATVVQRPRLGLFGWHQNYLIVGLPLMLALPPEQFRAILVHELGHLSGNYHRFNAWIYRQRLIWYRIQTVLEQSSNESLWVVFHKFLQWYIPFFHAYSFELARLHEYEVDRYAVEITGVENTAKSLMNRKVKIRFLENYFWSNIYHQVQTEVEPPKTSYTAMQTALTQGVPLREASIYLAQSLTEKTNHTDTHPSLTERLQALGFVPGIQEELSVAAPMLISAAQEYLGNAFEKIRDNFSQAWCEKIATPWRQKYAEVQQSLAILDKLNAKAERQPLSLGEATTRALLTFELEGEEAVIPLLREVIKLDHTHASANYLLGQILLKQQDASGIEHIERAIAKDIDIAIDGYQIIGSFLKRQGQDDRAELYHELAEEHYDLLLRGQKERASLNITDDFKAHSLSETEITHLRQQLSRYPNITTAYLVQKVVQYFPEKPLYVLAVMRKFSFWESNHETDNAQLVDALLKEIELPGAVFCFILNSNLNFEKKFKQIPEAIIYQQKIKK</sequence>
<dbReference type="RefSeq" id="WP_062294985.1">
    <property type="nucleotide sequence ID" value="NZ_CP012036.1"/>
</dbReference>
<dbReference type="PANTHER" id="PTHR43221:SF1">
    <property type="entry name" value="PROTEASE HTPX"/>
    <property type="match status" value="1"/>
</dbReference>
<keyword evidence="11 12" id="KW-0472">Membrane</keyword>
<evidence type="ECO:0000256" key="8">
    <source>
        <dbReference type="ARBA" id="ARBA00022833"/>
    </source>
</evidence>
<keyword evidence="8" id="KW-0862">Zinc</keyword>
<evidence type="ECO:0000256" key="5">
    <source>
        <dbReference type="ARBA" id="ARBA00022692"/>
    </source>
</evidence>
<evidence type="ECO:0000256" key="2">
    <source>
        <dbReference type="ARBA" id="ARBA00004651"/>
    </source>
</evidence>
<keyword evidence="9 12" id="KW-1133">Transmembrane helix</keyword>
<evidence type="ECO:0000259" key="13">
    <source>
        <dbReference type="Pfam" id="PF01435"/>
    </source>
</evidence>
<reference evidence="15" key="1">
    <citation type="submission" date="2015-07" db="EMBL/GenBank/DDBJ databases">
        <title>Genome Of Nitrogen-Fixing Cyanobacterium Nostoc piscinale CENA21 From Solimoes/Amazon River Floodplain Sediments And Comparative Genomics To Uncover Biosynthetic Natural Products Potential.</title>
        <authorList>
            <person name="Leao T.F."/>
            <person name="Leao P.N."/>
            <person name="Guimaraes P.I."/>
            <person name="de Melo A.G.C."/>
            <person name="Ramos R.T.J."/>
            <person name="Silva A."/>
            <person name="Fiore M.F."/>
            <person name="Schneider M.P.C."/>
        </authorList>
    </citation>
    <scope>NUCLEOTIDE SEQUENCE [LARGE SCALE GENOMIC DNA]</scope>
    <source>
        <strain evidence="15">CENA21</strain>
    </source>
</reference>
<dbReference type="InterPro" id="IPR001915">
    <property type="entry name" value="Peptidase_M48"/>
</dbReference>
<evidence type="ECO:0000256" key="11">
    <source>
        <dbReference type="ARBA" id="ARBA00023136"/>
    </source>
</evidence>
<organism evidence="14 15">
    <name type="scientific">Nostoc piscinale CENA21</name>
    <dbReference type="NCBI Taxonomy" id="224013"/>
    <lineage>
        <taxon>Bacteria</taxon>
        <taxon>Bacillati</taxon>
        <taxon>Cyanobacteriota</taxon>
        <taxon>Cyanophyceae</taxon>
        <taxon>Nostocales</taxon>
        <taxon>Nostocaceae</taxon>
        <taxon>Nostoc</taxon>
    </lineage>
</organism>
<keyword evidence="7" id="KW-0378">Hydrolase</keyword>
<keyword evidence="4 14" id="KW-0645">Protease</keyword>
<dbReference type="GO" id="GO:0005886">
    <property type="term" value="C:plasma membrane"/>
    <property type="evidence" value="ECO:0007669"/>
    <property type="project" value="UniProtKB-SubCell"/>
</dbReference>
<protein>
    <submittedName>
        <fullName evidence="14">Zn-dependent protease</fullName>
    </submittedName>
</protein>
<dbReference type="Proteomes" id="UP000062645">
    <property type="component" value="Chromosome"/>
</dbReference>
<dbReference type="GO" id="GO:0006508">
    <property type="term" value="P:proteolysis"/>
    <property type="evidence" value="ECO:0007669"/>
    <property type="project" value="UniProtKB-KW"/>
</dbReference>
<dbReference type="Pfam" id="PF01435">
    <property type="entry name" value="Peptidase_M48"/>
    <property type="match status" value="1"/>
</dbReference>
<evidence type="ECO:0000256" key="6">
    <source>
        <dbReference type="ARBA" id="ARBA00022723"/>
    </source>
</evidence>
<evidence type="ECO:0000313" key="14">
    <source>
        <dbReference type="EMBL" id="ALF54455.1"/>
    </source>
</evidence>
<dbReference type="STRING" id="224013.ACX27_19000"/>
<reference evidence="14 15" key="2">
    <citation type="journal article" date="2016" name="Genome Announc.">
        <title>Draft Genome Sequence of the N2-Fixing Cyanobacterium Nostoc piscinale CENA21, Isolated from the Brazilian Amazon Floodplain.</title>
        <authorList>
            <person name="Leao T."/>
            <person name="Guimaraes P.I."/>
            <person name="de Melo A.G."/>
            <person name="Ramos R.T."/>
            <person name="Leao P.N."/>
            <person name="Silva A."/>
            <person name="Fiore M.F."/>
            <person name="Schneider M.P."/>
        </authorList>
    </citation>
    <scope>NUCLEOTIDE SEQUENCE [LARGE SCALE GENOMIC DNA]</scope>
    <source>
        <strain evidence="14 15">CENA21</strain>
    </source>
</reference>
<keyword evidence="5 12" id="KW-0812">Transmembrane</keyword>
<dbReference type="CDD" id="cd07328">
    <property type="entry name" value="M48_Ste24p_like"/>
    <property type="match status" value="1"/>
</dbReference>
<feature type="domain" description="Peptidase M48" evidence="13">
    <location>
        <begin position="134"/>
        <end position="335"/>
    </location>
</feature>
<evidence type="ECO:0000256" key="3">
    <source>
        <dbReference type="ARBA" id="ARBA00022475"/>
    </source>
</evidence>
<evidence type="ECO:0000256" key="1">
    <source>
        <dbReference type="ARBA" id="ARBA00001947"/>
    </source>
</evidence>
<evidence type="ECO:0000256" key="7">
    <source>
        <dbReference type="ARBA" id="ARBA00022801"/>
    </source>
</evidence>
<accession>A0A0M5MHE2</accession>
<keyword evidence="6" id="KW-0479">Metal-binding</keyword>
<evidence type="ECO:0000256" key="10">
    <source>
        <dbReference type="ARBA" id="ARBA00023049"/>
    </source>
</evidence>
<proteinExistence type="predicted"/>
<dbReference type="AlphaFoldDB" id="A0A0M5MHE2"/>
<dbReference type="KEGG" id="npz:ACX27_19000"/>
<keyword evidence="10" id="KW-0482">Metalloprotease</keyword>
<dbReference type="SUPFAM" id="SSF48452">
    <property type="entry name" value="TPR-like"/>
    <property type="match status" value="1"/>
</dbReference>
<keyword evidence="3" id="KW-1003">Cell membrane</keyword>
<comment type="subcellular location">
    <subcellularLocation>
        <location evidence="2">Cell membrane</location>
        <topology evidence="2">Multi-pass membrane protein</topology>
    </subcellularLocation>
</comment>
<dbReference type="PATRIC" id="fig|224013.5.peg.4543"/>